<comment type="caution">
    <text evidence="4">The sequence shown here is derived from an EMBL/GenBank/DDBJ whole genome shotgun (WGS) entry which is preliminary data.</text>
</comment>
<sequence length="374" mass="43033">MQLILGQQPNISHLRIFGCAVYVPIPPPNRTKMGPQRKLGIYVGFNSSSIIRYLEPLTGDLFTARFSDCHFDEAIFPPLGGDKKPIQKEWREIAWNASTLSHYDPCTNQCELEVQRIIHLQQIANQLPDAFTDVKHVTKSHIPAVNAPARIDVSVQQNAQEPTKRLKRGRPVGSKDTIPRKRKTGVKINANQNTPEKAQESFDKGFSEQVDSDEEQFPLEKEEKDENNEISINYLNSGKIWDRNEIVPDDIFAFNVSFEICENDDDPNHDQVDECRKRRDWQKWQKAIQAELNSLKKREVFGPIVQTPDGVKPVGYKWVFVRKRNEKNEVTRYKARLVAQGFSQRPGIDYEETYSPVIDAITFRFLISLALRRA</sequence>
<evidence type="ECO:0000259" key="2">
    <source>
        <dbReference type="Pfam" id="PF07727"/>
    </source>
</evidence>
<dbReference type="InterPro" id="IPR013103">
    <property type="entry name" value="RVT_2"/>
</dbReference>
<keyword evidence="5" id="KW-1185">Reference proteome</keyword>
<feature type="domain" description="Retroviral polymerase SH3-like" evidence="3">
    <location>
        <begin position="19"/>
        <end position="78"/>
    </location>
</feature>
<dbReference type="InterPro" id="IPR057670">
    <property type="entry name" value="SH3_retrovirus"/>
</dbReference>
<dbReference type="Proteomes" id="UP001420932">
    <property type="component" value="Unassembled WGS sequence"/>
</dbReference>
<dbReference type="Pfam" id="PF07727">
    <property type="entry name" value="RVT_2"/>
    <property type="match status" value="1"/>
</dbReference>
<feature type="compositionally biased region" description="Basic and acidic residues" evidence="1">
    <location>
        <begin position="197"/>
        <end position="206"/>
    </location>
</feature>
<feature type="region of interest" description="Disordered" evidence="1">
    <location>
        <begin position="156"/>
        <end position="225"/>
    </location>
</feature>
<organism evidence="4 5">
    <name type="scientific">Stephania yunnanensis</name>
    <dbReference type="NCBI Taxonomy" id="152371"/>
    <lineage>
        <taxon>Eukaryota</taxon>
        <taxon>Viridiplantae</taxon>
        <taxon>Streptophyta</taxon>
        <taxon>Embryophyta</taxon>
        <taxon>Tracheophyta</taxon>
        <taxon>Spermatophyta</taxon>
        <taxon>Magnoliopsida</taxon>
        <taxon>Ranunculales</taxon>
        <taxon>Menispermaceae</taxon>
        <taxon>Menispermoideae</taxon>
        <taxon>Cissampelideae</taxon>
        <taxon>Stephania</taxon>
    </lineage>
</organism>
<reference evidence="4 5" key="1">
    <citation type="submission" date="2024-01" db="EMBL/GenBank/DDBJ databases">
        <title>Genome assemblies of Stephania.</title>
        <authorList>
            <person name="Yang L."/>
        </authorList>
    </citation>
    <scope>NUCLEOTIDE SEQUENCE [LARGE SCALE GENOMIC DNA]</scope>
    <source>
        <strain evidence="4">YNDBR</strain>
        <tissue evidence="4">Leaf</tissue>
    </source>
</reference>
<evidence type="ECO:0000259" key="3">
    <source>
        <dbReference type="Pfam" id="PF25597"/>
    </source>
</evidence>
<accession>A0AAP0HJX5</accession>
<dbReference type="EMBL" id="JBBNAF010000013">
    <property type="protein sequence ID" value="KAK9087447.1"/>
    <property type="molecule type" value="Genomic_DNA"/>
</dbReference>
<gene>
    <name evidence="4" type="ORF">Syun_029841</name>
</gene>
<evidence type="ECO:0000313" key="5">
    <source>
        <dbReference type="Proteomes" id="UP001420932"/>
    </source>
</evidence>
<dbReference type="AlphaFoldDB" id="A0AAP0HJX5"/>
<dbReference type="Pfam" id="PF25597">
    <property type="entry name" value="SH3_retrovirus"/>
    <property type="match status" value="1"/>
</dbReference>
<proteinExistence type="predicted"/>
<evidence type="ECO:0000313" key="4">
    <source>
        <dbReference type="EMBL" id="KAK9087447.1"/>
    </source>
</evidence>
<evidence type="ECO:0008006" key="6">
    <source>
        <dbReference type="Google" id="ProtNLM"/>
    </source>
</evidence>
<protein>
    <recommendedName>
        <fullName evidence="6">Reverse transcriptase Ty1/copia-type domain-containing protein</fullName>
    </recommendedName>
</protein>
<name>A0AAP0HJX5_9MAGN</name>
<feature type="domain" description="Reverse transcriptase Ty1/copia-type" evidence="2">
    <location>
        <begin position="304"/>
        <end position="371"/>
    </location>
</feature>
<evidence type="ECO:0000256" key="1">
    <source>
        <dbReference type="SAM" id="MobiDB-lite"/>
    </source>
</evidence>